<name>A0A1Y6ENJ2_9HYPH</name>
<dbReference type="InterPro" id="IPR011033">
    <property type="entry name" value="PRC_barrel-like_sf"/>
</dbReference>
<protein>
    <submittedName>
        <fullName evidence="3">PRC-barrel domain-containing protein</fullName>
    </submittedName>
</protein>
<proteinExistence type="predicted"/>
<evidence type="ECO:0000313" key="4">
    <source>
        <dbReference type="Proteomes" id="UP000194474"/>
    </source>
</evidence>
<dbReference type="InterPro" id="IPR027275">
    <property type="entry name" value="PRC-brl_dom"/>
</dbReference>
<dbReference type="Proteomes" id="UP000194474">
    <property type="component" value="Unassembled WGS sequence"/>
</dbReference>
<dbReference type="SUPFAM" id="SSF50346">
    <property type="entry name" value="PRC-barrel domain"/>
    <property type="match status" value="1"/>
</dbReference>
<evidence type="ECO:0000256" key="1">
    <source>
        <dbReference type="SAM" id="MobiDB-lite"/>
    </source>
</evidence>
<accession>A0A1Y6ENJ2</accession>
<gene>
    <name evidence="3" type="ORF">SAMN06295905_0922</name>
</gene>
<evidence type="ECO:0000313" key="3">
    <source>
        <dbReference type="EMBL" id="SMQ64137.1"/>
    </source>
</evidence>
<feature type="domain" description="PRC-barrel" evidence="2">
    <location>
        <begin position="105"/>
        <end position="165"/>
    </location>
</feature>
<keyword evidence="4" id="KW-1185">Reference proteome</keyword>
<dbReference type="AlphaFoldDB" id="A0A1Y6ENJ2"/>
<dbReference type="Pfam" id="PF05239">
    <property type="entry name" value="PRC"/>
    <property type="match status" value="1"/>
</dbReference>
<dbReference type="EMBL" id="FXWK01000001">
    <property type="protein sequence ID" value="SMQ64137.1"/>
    <property type="molecule type" value="Genomic_DNA"/>
</dbReference>
<evidence type="ECO:0000259" key="2">
    <source>
        <dbReference type="Pfam" id="PF05239"/>
    </source>
</evidence>
<feature type="region of interest" description="Disordered" evidence="1">
    <location>
        <begin position="1"/>
        <end position="26"/>
    </location>
</feature>
<dbReference type="Gene3D" id="2.30.30.240">
    <property type="entry name" value="PRC-barrel domain"/>
    <property type="match status" value="1"/>
</dbReference>
<organism evidence="3 4">
    <name type="scientific">Devosia lucknowensis</name>
    <dbReference type="NCBI Taxonomy" id="1096929"/>
    <lineage>
        <taxon>Bacteria</taxon>
        <taxon>Pseudomonadati</taxon>
        <taxon>Pseudomonadota</taxon>
        <taxon>Alphaproteobacteria</taxon>
        <taxon>Hyphomicrobiales</taxon>
        <taxon>Devosiaceae</taxon>
        <taxon>Devosia</taxon>
    </lineage>
</organism>
<sequence>MTQYTSDSPYQPKGDHNRRLSLGIDPDQFAAEAGITTDELRDYERTAPDHDYDPQVALRVTNALDRLEQAMPNLQNGRGESVSTTNPTLDHSHHRRLQASEMSEATLRGATIYGADNQEIGKVSHLHGQGPSAQVIIDIGGFLGIGAKPVAVGMASLDFMRDENGHVHAVTLWTKHDLEQMPEHQHHH</sequence>
<reference evidence="4" key="1">
    <citation type="submission" date="2017-04" db="EMBL/GenBank/DDBJ databases">
        <authorList>
            <person name="Varghese N."/>
            <person name="Submissions S."/>
        </authorList>
    </citation>
    <scope>NUCLEOTIDE SEQUENCE [LARGE SCALE GENOMIC DNA]</scope>
</reference>